<feature type="domain" description="DUF6752" evidence="2">
    <location>
        <begin position="16"/>
        <end position="69"/>
    </location>
</feature>
<keyword evidence="6" id="KW-1185">Reference proteome</keyword>
<evidence type="ECO:0000313" key="4">
    <source>
        <dbReference type="EMBL" id="QSR25614.1"/>
    </source>
</evidence>
<dbReference type="Proteomes" id="UP000662818">
    <property type="component" value="Chromosome"/>
</dbReference>
<evidence type="ECO:0000313" key="6">
    <source>
        <dbReference type="Proteomes" id="UP000662818"/>
    </source>
</evidence>
<dbReference type="AlphaFoldDB" id="A0A7Y9ZJ69"/>
<gene>
    <name evidence="3" type="ORF">BJ993_003524</name>
    <name evidence="4" type="ORF">CFH99_08265</name>
</gene>
<dbReference type="Proteomes" id="UP000562045">
    <property type="component" value="Unassembled WGS sequence"/>
</dbReference>
<dbReference type="RefSeq" id="WP_051931414.1">
    <property type="nucleotide sequence ID" value="NZ_CP022295.1"/>
</dbReference>
<dbReference type="EMBL" id="CP022295">
    <property type="protein sequence ID" value="QSR25614.1"/>
    <property type="molecule type" value="Genomic_DNA"/>
</dbReference>
<dbReference type="EMBL" id="JACBZM010000001">
    <property type="protein sequence ID" value="NYI46444.1"/>
    <property type="molecule type" value="Genomic_DNA"/>
</dbReference>
<proteinExistence type="predicted"/>
<reference evidence="3 5" key="2">
    <citation type="submission" date="2020-07" db="EMBL/GenBank/DDBJ databases">
        <title>Sequencing the genomes of 1000 actinobacteria strains.</title>
        <authorList>
            <person name="Klenk H.-P."/>
        </authorList>
    </citation>
    <scope>NUCLEOTIDE SEQUENCE [LARGE SCALE GENOMIC DNA]</scope>
    <source>
        <strain evidence="3 5">DSM 15131</strain>
    </source>
</reference>
<evidence type="ECO:0000259" key="2">
    <source>
        <dbReference type="Pfam" id="PF20537"/>
    </source>
</evidence>
<evidence type="ECO:0000256" key="1">
    <source>
        <dbReference type="SAM" id="Coils"/>
    </source>
</evidence>
<evidence type="ECO:0000313" key="3">
    <source>
        <dbReference type="EMBL" id="NYI46444.1"/>
    </source>
</evidence>
<sequence>MGVRVGRAARNELDELRARVEGIEASIAELRRHHLRLAELTDLVQELLVPLASRDEDRVNAAIDKFQQGM</sequence>
<feature type="coiled-coil region" evidence="1">
    <location>
        <begin position="6"/>
        <end position="33"/>
    </location>
</feature>
<protein>
    <submittedName>
        <fullName evidence="3">Prefoldin subunit 5</fullName>
    </submittedName>
</protein>
<reference evidence="4 6" key="1">
    <citation type="submission" date="2017-06" db="EMBL/GenBank/DDBJ databases">
        <title>Complete Genome Sequence of the Soil Carbazole-Degrading Bacterium Nocardioides aromaticivorans IC177.</title>
        <authorList>
            <person name="Vejarano F."/>
            <person name="Suzuki-Minakuchi C."/>
            <person name="Ohtsubo Y."/>
            <person name="Tsuda M."/>
            <person name="Okada K."/>
            <person name="Nojiri H."/>
        </authorList>
    </citation>
    <scope>NUCLEOTIDE SEQUENCE [LARGE SCALE GENOMIC DNA]</scope>
    <source>
        <strain evidence="4 6">IC177</strain>
    </source>
</reference>
<evidence type="ECO:0000313" key="5">
    <source>
        <dbReference type="Proteomes" id="UP000562045"/>
    </source>
</evidence>
<name>A0A7Y9ZJ69_9ACTN</name>
<keyword evidence="1" id="KW-0175">Coiled coil</keyword>
<accession>A0A7Y9ZJ69</accession>
<dbReference type="InterPro" id="IPR046640">
    <property type="entry name" value="DUF6752"/>
</dbReference>
<organism evidence="3 5">
    <name type="scientific">Nocardioides aromaticivorans</name>
    <dbReference type="NCBI Taxonomy" id="200618"/>
    <lineage>
        <taxon>Bacteria</taxon>
        <taxon>Bacillati</taxon>
        <taxon>Actinomycetota</taxon>
        <taxon>Actinomycetes</taxon>
        <taxon>Propionibacteriales</taxon>
        <taxon>Nocardioidaceae</taxon>
        <taxon>Nocardioides</taxon>
    </lineage>
</organism>
<dbReference type="Pfam" id="PF20537">
    <property type="entry name" value="DUF6752"/>
    <property type="match status" value="1"/>
</dbReference>